<dbReference type="AlphaFoldDB" id="A0A6G7J5U8"/>
<evidence type="ECO:0000256" key="1">
    <source>
        <dbReference type="ARBA" id="ARBA00008857"/>
    </source>
</evidence>
<gene>
    <name evidence="5" type="ORF">GVT53_16765</name>
</gene>
<dbReference type="Pfam" id="PF00589">
    <property type="entry name" value="Phage_integrase"/>
    <property type="match status" value="1"/>
</dbReference>
<organism evidence="5 6">
    <name type="scientific">Flagellimonas oceani</name>
    <dbReference type="NCBI Taxonomy" id="2698672"/>
    <lineage>
        <taxon>Bacteria</taxon>
        <taxon>Pseudomonadati</taxon>
        <taxon>Bacteroidota</taxon>
        <taxon>Flavobacteriia</taxon>
        <taxon>Flavobacteriales</taxon>
        <taxon>Flavobacteriaceae</taxon>
        <taxon>Flagellimonas</taxon>
    </lineage>
</organism>
<dbReference type="PANTHER" id="PTHR30349">
    <property type="entry name" value="PHAGE INTEGRASE-RELATED"/>
    <property type="match status" value="1"/>
</dbReference>
<dbReference type="SUPFAM" id="SSF56349">
    <property type="entry name" value="DNA breaking-rejoining enzymes"/>
    <property type="match status" value="1"/>
</dbReference>
<evidence type="ECO:0000256" key="2">
    <source>
        <dbReference type="ARBA" id="ARBA00023125"/>
    </source>
</evidence>
<name>A0A6G7J5U8_9FLAO</name>
<dbReference type="InterPro" id="IPR050090">
    <property type="entry name" value="Tyrosine_recombinase_XerCD"/>
</dbReference>
<feature type="domain" description="Tyr recombinase" evidence="4">
    <location>
        <begin position="192"/>
        <end position="377"/>
    </location>
</feature>
<proteinExistence type="inferred from homology"/>
<keyword evidence="2" id="KW-0238">DNA-binding</keyword>
<dbReference type="InterPro" id="IPR025269">
    <property type="entry name" value="SAM-like_dom"/>
</dbReference>
<dbReference type="Gene3D" id="1.10.150.130">
    <property type="match status" value="1"/>
</dbReference>
<protein>
    <submittedName>
        <fullName evidence="5">Site-specific integrase</fullName>
    </submittedName>
</protein>
<dbReference type="PROSITE" id="PS51898">
    <property type="entry name" value="TYR_RECOMBINASE"/>
    <property type="match status" value="1"/>
</dbReference>
<dbReference type="GO" id="GO:0003677">
    <property type="term" value="F:DNA binding"/>
    <property type="evidence" value="ECO:0007669"/>
    <property type="project" value="UniProtKB-KW"/>
</dbReference>
<comment type="similarity">
    <text evidence="1">Belongs to the 'phage' integrase family.</text>
</comment>
<keyword evidence="3" id="KW-0233">DNA recombination</keyword>
<dbReference type="InterPro" id="IPR010998">
    <property type="entry name" value="Integrase_recombinase_N"/>
</dbReference>
<reference evidence="5 6" key="1">
    <citation type="submission" date="2020-02" db="EMBL/GenBank/DDBJ databases">
        <title>Complete genome of Muricauda sp. 501str8.</title>
        <authorList>
            <person name="Dong B."/>
            <person name="Zhu S."/>
            <person name="Yang J."/>
            <person name="Chen J."/>
        </authorList>
    </citation>
    <scope>NUCLEOTIDE SEQUENCE [LARGE SCALE GENOMIC DNA]</scope>
    <source>
        <strain evidence="5 6">501str8</strain>
    </source>
</reference>
<dbReference type="Proteomes" id="UP000502928">
    <property type="component" value="Chromosome"/>
</dbReference>
<dbReference type="Pfam" id="PF13102">
    <property type="entry name" value="Phage_int_SAM_5"/>
    <property type="match status" value="1"/>
</dbReference>
<dbReference type="GO" id="GO:0006310">
    <property type="term" value="P:DNA recombination"/>
    <property type="evidence" value="ECO:0007669"/>
    <property type="project" value="UniProtKB-KW"/>
</dbReference>
<accession>A0A6G7J5U8</accession>
<dbReference type="KEGG" id="mut:GVT53_16765"/>
<dbReference type="InterPro" id="IPR013762">
    <property type="entry name" value="Integrase-like_cat_sf"/>
</dbReference>
<evidence type="ECO:0000256" key="3">
    <source>
        <dbReference type="ARBA" id="ARBA00023172"/>
    </source>
</evidence>
<dbReference type="PANTHER" id="PTHR30349:SF64">
    <property type="entry name" value="PROPHAGE INTEGRASE INTD-RELATED"/>
    <property type="match status" value="1"/>
</dbReference>
<sequence>MDIWTLPSGWDKRKQRLRRSKYINQDLDCDTVNFELEEKMFVAKRLIDEIGLSINKVSPDRLIELITKEWDKNSDSEIKHKVNNEMTLIEWGETLVNRKMAANVPGSATWLRNGMRAITKFNGTDDIKLYDITVTFLRNFEAYHLGKGNSINCVGIYLRAVRSIYNSAINEDQFVPIKNVFQHYRIPPPMRTKKRALKKEQILKIRDLEYEQDSALWHARNYAMIMFYCRGMNFVDLVKLKVENIRHDRLYYGRSKTRDPLSVHISEPLAKLLQPYLRNKRLTDFLFPTNYDGSSERFEAYKTQRRRMNERLRIIAKDAEIDENVTTYTIRHSWATIAKYLGVSTALISEAMGHNSIITTEVYLKSFDNAALDHVNEKVIL</sequence>
<evidence type="ECO:0000313" key="6">
    <source>
        <dbReference type="Proteomes" id="UP000502928"/>
    </source>
</evidence>
<dbReference type="Gene3D" id="1.10.443.10">
    <property type="entry name" value="Intergrase catalytic core"/>
    <property type="match status" value="1"/>
</dbReference>
<dbReference type="InterPro" id="IPR011010">
    <property type="entry name" value="DNA_brk_join_enz"/>
</dbReference>
<evidence type="ECO:0000259" key="4">
    <source>
        <dbReference type="PROSITE" id="PS51898"/>
    </source>
</evidence>
<dbReference type="EMBL" id="CP049616">
    <property type="protein sequence ID" value="QII46261.1"/>
    <property type="molecule type" value="Genomic_DNA"/>
</dbReference>
<keyword evidence="6" id="KW-1185">Reference proteome</keyword>
<dbReference type="InterPro" id="IPR002104">
    <property type="entry name" value="Integrase_catalytic"/>
</dbReference>
<dbReference type="GO" id="GO:0015074">
    <property type="term" value="P:DNA integration"/>
    <property type="evidence" value="ECO:0007669"/>
    <property type="project" value="InterPro"/>
</dbReference>
<evidence type="ECO:0000313" key="5">
    <source>
        <dbReference type="EMBL" id="QII46261.1"/>
    </source>
</evidence>